<evidence type="ECO:0000313" key="3">
    <source>
        <dbReference type="EMBL" id="CAI3549918.1"/>
    </source>
</evidence>
<dbReference type="Proteomes" id="UP001189143">
    <property type="component" value="Unassembled WGS sequence"/>
</dbReference>
<dbReference type="PROSITE" id="PS51257">
    <property type="entry name" value="PROKAR_LIPOPROTEIN"/>
    <property type="match status" value="1"/>
</dbReference>
<dbReference type="Gene3D" id="2.170.150.60">
    <property type="match status" value="1"/>
</dbReference>
<dbReference type="Pfam" id="PF18218">
    <property type="entry name" value="Spa1_C"/>
    <property type="match status" value="1"/>
</dbReference>
<gene>
    <name evidence="3" type="ORF">CNEO2_1870001</name>
    <name evidence="2" type="ORF">CNEO_10163</name>
</gene>
<sequence>MNKKNITMYIVTSFTITCSILLMGCSKVTQLIDTGKKNLEISKTLPDYTLDETNFKEISIDNKIYTINEECINQNDLEAPIGKISKEFTIDENNNVLNKDELTKIYVIPNEKSEEKRIHLIFGWIYSIKSTDSNEFIAINVNNEYKLATIKK</sequence>
<dbReference type="NCBIfam" id="NF033433">
    <property type="entry name" value="NisI_immun_dup"/>
    <property type="match status" value="1"/>
</dbReference>
<dbReference type="InterPro" id="IPR040876">
    <property type="entry name" value="Spa1_C"/>
</dbReference>
<dbReference type="AlphaFoldDB" id="A0AA86JBK6"/>
<dbReference type="RefSeq" id="WP_210889453.1">
    <property type="nucleotide sequence ID" value="NZ_CAKJVE010000001.1"/>
</dbReference>
<reference evidence="2" key="1">
    <citation type="submission" date="2021-10" db="EMBL/GenBank/DDBJ databases">
        <authorList>
            <person name="Mesa V."/>
        </authorList>
    </citation>
    <scope>NUCLEOTIDE SEQUENCE</scope>
    <source>
        <strain evidence="2">CC3_PB</strain>
    </source>
</reference>
<accession>A0AA86JBK6</accession>
<evidence type="ECO:0000259" key="1">
    <source>
        <dbReference type="Pfam" id="PF18218"/>
    </source>
</evidence>
<organism evidence="2 4">
    <name type="scientific">Clostridium neonatale</name>
    <dbReference type="NCBI Taxonomy" id="137838"/>
    <lineage>
        <taxon>Bacteria</taxon>
        <taxon>Bacillati</taxon>
        <taxon>Bacillota</taxon>
        <taxon>Clostridia</taxon>
        <taxon>Eubacteriales</taxon>
        <taxon>Clostridiaceae</taxon>
        <taxon>Clostridium</taxon>
    </lineage>
</organism>
<comment type="caution">
    <text evidence="2">The sequence shown here is derived from an EMBL/GenBank/DDBJ whole genome shotgun (WGS) entry which is preliminary data.</text>
</comment>
<evidence type="ECO:0000313" key="4">
    <source>
        <dbReference type="Proteomes" id="UP000789738"/>
    </source>
</evidence>
<reference evidence="3" key="2">
    <citation type="submission" date="2022-10" db="EMBL/GenBank/DDBJ databases">
        <authorList>
            <person name="Aires J."/>
            <person name="Mesa V."/>
        </authorList>
    </citation>
    <scope>NUCLEOTIDE SEQUENCE</scope>
    <source>
        <strain evidence="3">Clostridium neonatale JD116</strain>
    </source>
</reference>
<protein>
    <submittedName>
        <fullName evidence="2">Lantibiotic biosynthesis protein</fullName>
    </submittedName>
    <submittedName>
        <fullName evidence="3">Lantibiotic immunity protein</fullName>
    </submittedName>
</protein>
<name>A0AA86JBK6_9CLOT</name>
<feature type="domain" description="Lantibiotic immunity protein Spa1 C-terminal" evidence="1">
    <location>
        <begin position="50"/>
        <end position="148"/>
    </location>
</feature>
<dbReference type="EMBL" id="CAKJVE010000001">
    <property type="protein sequence ID" value="CAG9701638.1"/>
    <property type="molecule type" value="Genomic_DNA"/>
</dbReference>
<dbReference type="EMBL" id="CAMTCP010000096">
    <property type="protein sequence ID" value="CAI3549918.1"/>
    <property type="molecule type" value="Genomic_DNA"/>
</dbReference>
<evidence type="ECO:0000313" key="2">
    <source>
        <dbReference type="EMBL" id="CAG9701638.1"/>
    </source>
</evidence>
<dbReference type="Proteomes" id="UP000789738">
    <property type="component" value="Unassembled WGS sequence"/>
</dbReference>
<proteinExistence type="predicted"/>